<dbReference type="InterPro" id="IPR050834">
    <property type="entry name" value="Glycosyltransf_2"/>
</dbReference>
<dbReference type="EMBL" id="AK362893">
    <property type="protein sequence ID" value="BAJ94097.1"/>
    <property type="molecule type" value="mRNA"/>
</dbReference>
<name>F2DG76_HORVV</name>
<accession>F2DG76</accession>
<dbReference type="AlphaFoldDB" id="F2DG76"/>
<organism evidence="2">
    <name type="scientific">Hordeum vulgare subsp. vulgare</name>
    <name type="common">Domesticated barley</name>
    <dbReference type="NCBI Taxonomy" id="112509"/>
    <lineage>
        <taxon>Eukaryota</taxon>
        <taxon>Viridiplantae</taxon>
        <taxon>Streptophyta</taxon>
        <taxon>Embryophyta</taxon>
        <taxon>Tracheophyta</taxon>
        <taxon>Spermatophyta</taxon>
        <taxon>Magnoliopsida</taxon>
        <taxon>Liliopsida</taxon>
        <taxon>Poales</taxon>
        <taxon>Poaceae</taxon>
        <taxon>BOP clade</taxon>
        <taxon>Pooideae</taxon>
        <taxon>Triticodae</taxon>
        <taxon>Triticeae</taxon>
        <taxon>Hordeinae</taxon>
        <taxon>Hordeum</taxon>
    </lineage>
</organism>
<dbReference type="InterPro" id="IPR029044">
    <property type="entry name" value="Nucleotide-diphossugar_trans"/>
</dbReference>
<dbReference type="PANTHER" id="PTHR43685">
    <property type="entry name" value="GLYCOSYLTRANSFERASE"/>
    <property type="match status" value="1"/>
</dbReference>
<proteinExistence type="evidence at transcript level"/>
<dbReference type="PANTHER" id="PTHR43685:SF2">
    <property type="entry name" value="GLYCOSYLTRANSFERASE 2-LIKE DOMAIN-CONTAINING PROTEIN"/>
    <property type="match status" value="1"/>
</dbReference>
<protein>
    <submittedName>
        <fullName evidence="2">Predicted protein</fullName>
    </submittedName>
</protein>
<dbReference type="Gene3D" id="3.90.550.10">
    <property type="entry name" value="Spore Coat Polysaccharide Biosynthesis Protein SpsA, Chain A"/>
    <property type="match status" value="1"/>
</dbReference>
<evidence type="ECO:0000313" key="2">
    <source>
        <dbReference type="EMBL" id="BAJ94097.1"/>
    </source>
</evidence>
<feature type="domain" description="Glycosyltransferase 2-like" evidence="1">
    <location>
        <begin position="13"/>
        <end position="153"/>
    </location>
</feature>
<reference evidence="2" key="1">
    <citation type="journal article" date="2011" name="Plant Physiol.">
        <title>Comprehensive sequence analysis of 24,783 barley full-length cDNAs derived from 12 clone libraries.</title>
        <authorList>
            <person name="Matsumoto T."/>
            <person name="Tanaka T."/>
            <person name="Sakai H."/>
            <person name="Amano N."/>
            <person name="Kanamori H."/>
            <person name="Kurita K."/>
            <person name="Kikuta A."/>
            <person name="Kamiya K."/>
            <person name="Yamamoto M."/>
            <person name="Ikawa H."/>
            <person name="Fujii N."/>
            <person name="Hori K."/>
            <person name="Itoh T."/>
            <person name="Sato K."/>
        </authorList>
    </citation>
    <scope>NUCLEOTIDE SEQUENCE</scope>
    <source>
        <tissue evidence="2">Shoot and root</tissue>
    </source>
</reference>
<dbReference type="Pfam" id="PF00535">
    <property type="entry name" value="Glycos_transf_2"/>
    <property type="match status" value="1"/>
</dbReference>
<dbReference type="InterPro" id="IPR001173">
    <property type="entry name" value="Glyco_trans_2-like"/>
</dbReference>
<dbReference type="SUPFAM" id="SSF53448">
    <property type="entry name" value="Nucleotide-diphospho-sugar transferases"/>
    <property type="match status" value="1"/>
</dbReference>
<sequence>MIERNHHQKPHICVVTPTHNRIDYLPATVDSVRFSVKTQNAIEFSIEHLICANGCNDGTNEWLEKASKEDSEIPLRCKIEDEKMLPGLARNHVIKDAPSHAWIAPLDDDDIMLQRNLFYYAQLIEQNPDTEWFLNDFVRVDSELRYKAKEDYYHWKFESPKSMLEAIFRGECFAQGNVCFSKKLYDEVGGYHETLKMAEDLDLYVRFLLAGKLPGVSPHISHLHRCHTRNISIGVDAVKHHDDLGMIYERYADKLKKLDITYSKKV</sequence>
<evidence type="ECO:0000259" key="1">
    <source>
        <dbReference type="Pfam" id="PF00535"/>
    </source>
</evidence>